<gene>
    <name evidence="1" type="ORF">GCM10022392_32240</name>
</gene>
<comment type="caution">
    <text evidence="1">The sequence shown here is derived from an EMBL/GenBank/DDBJ whole genome shotgun (WGS) entry which is preliminary data.</text>
</comment>
<sequence length="176" mass="19464">MENTILTDWQTFKQKLLSNKDLTLQFQYAPGKWVDASYHITEIKQALITSVDCGGKVNKWTEIIIQLWESQTNNSQQGMEVQKALSIINVVEKSLPLNPAGVVKIEFGNSQFDTRQMYPAEFLVSGDNLIVILSADQTQCKAIGRGDTCGDNSKPKIQLVTLTDQNSCCTPGSGCC</sequence>
<dbReference type="EMBL" id="BAABCV010000014">
    <property type="protein sequence ID" value="GAA4104252.1"/>
    <property type="molecule type" value="Genomic_DNA"/>
</dbReference>
<evidence type="ECO:0000313" key="1">
    <source>
        <dbReference type="EMBL" id="GAA4104252.1"/>
    </source>
</evidence>
<dbReference type="InterPro" id="IPR045534">
    <property type="entry name" value="DUF6428"/>
</dbReference>
<organism evidence="1 2">
    <name type="scientific">Mucilaginibacter panaciglaebae</name>
    <dbReference type="NCBI Taxonomy" id="502331"/>
    <lineage>
        <taxon>Bacteria</taxon>
        <taxon>Pseudomonadati</taxon>
        <taxon>Bacteroidota</taxon>
        <taxon>Sphingobacteriia</taxon>
        <taxon>Sphingobacteriales</taxon>
        <taxon>Sphingobacteriaceae</taxon>
        <taxon>Mucilaginibacter</taxon>
    </lineage>
</organism>
<evidence type="ECO:0000313" key="2">
    <source>
        <dbReference type="Proteomes" id="UP001500841"/>
    </source>
</evidence>
<reference evidence="2" key="1">
    <citation type="journal article" date="2019" name="Int. J. Syst. Evol. Microbiol.">
        <title>The Global Catalogue of Microorganisms (GCM) 10K type strain sequencing project: providing services to taxonomists for standard genome sequencing and annotation.</title>
        <authorList>
            <consortium name="The Broad Institute Genomics Platform"/>
            <consortium name="The Broad Institute Genome Sequencing Center for Infectious Disease"/>
            <person name="Wu L."/>
            <person name="Ma J."/>
        </authorList>
    </citation>
    <scope>NUCLEOTIDE SEQUENCE [LARGE SCALE GENOMIC DNA]</scope>
    <source>
        <strain evidence="2">JCM 17085</strain>
    </source>
</reference>
<protein>
    <submittedName>
        <fullName evidence="1">DUF6428 family protein</fullName>
    </submittedName>
</protein>
<dbReference type="Proteomes" id="UP001500841">
    <property type="component" value="Unassembled WGS sequence"/>
</dbReference>
<proteinExistence type="predicted"/>
<name>A0ABP7X4L0_9SPHI</name>
<accession>A0ABP7X4L0</accession>
<dbReference type="RefSeq" id="WP_345106924.1">
    <property type="nucleotide sequence ID" value="NZ_BAABCV010000014.1"/>
</dbReference>
<keyword evidence="2" id="KW-1185">Reference proteome</keyword>
<dbReference type="Pfam" id="PF20001">
    <property type="entry name" value="DUF6428"/>
    <property type="match status" value="1"/>
</dbReference>